<dbReference type="SUPFAM" id="SSF54695">
    <property type="entry name" value="POZ domain"/>
    <property type="match status" value="1"/>
</dbReference>
<feature type="domain" description="BTB" evidence="1">
    <location>
        <begin position="4"/>
        <end position="78"/>
    </location>
</feature>
<proteinExistence type="predicted"/>
<dbReference type="InterPro" id="IPR000210">
    <property type="entry name" value="BTB/POZ_dom"/>
</dbReference>
<dbReference type="Pfam" id="PF00651">
    <property type="entry name" value="BTB"/>
    <property type="match status" value="1"/>
</dbReference>
<comment type="caution">
    <text evidence="2">The sequence shown here is derived from an EMBL/GenBank/DDBJ whole genome shotgun (WGS) entry which is preliminary data.</text>
</comment>
<dbReference type="CDD" id="cd18186">
    <property type="entry name" value="BTB_POZ_ZBTB_KLHL-like"/>
    <property type="match status" value="1"/>
</dbReference>
<gene>
    <name evidence="2" type="ORF">D6D24_10763</name>
</gene>
<dbReference type="AlphaFoldDB" id="A0A4S8UXB8"/>
<accession>A0A4S8UXB8</accession>
<dbReference type="InterPro" id="IPR011333">
    <property type="entry name" value="SKP1/BTB/POZ_sf"/>
</dbReference>
<organism evidence="2 3">
    <name type="scientific">Aureobasidium pullulans</name>
    <name type="common">Black yeast</name>
    <name type="synonym">Pullularia pullulans</name>
    <dbReference type="NCBI Taxonomy" id="5580"/>
    <lineage>
        <taxon>Eukaryota</taxon>
        <taxon>Fungi</taxon>
        <taxon>Dikarya</taxon>
        <taxon>Ascomycota</taxon>
        <taxon>Pezizomycotina</taxon>
        <taxon>Dothideomycetes</taxon>
        <taxon>Dothideomycetidae</taxon>
        <taxon>Dothideales</taxon>
        <taxon>Saccotheciaceae</taxon>
        <taxon>Aureobasidium</taxon>
    </lineage>
</organism>
<evidence type="ECO:0000313" key="2">
    <source>
        <dbReference type="EMBL" id="THW02848.1"/>
    </source>
</evidence>
<dbReference type="PROSITE" id="PS50097">
    <property type="entry name" value="BTB"/>
    <property type="match status" value="1"/>
</dbReference>
<reference evidence="2 3" key="1">
    <citation type="submission" date="2018-10" db="EMBL/GenBank/DDBJ databases">
        <title>Fifty Aureobasidium pullulans genomes reveal a recombining polyextremotolerant generalist.</title>
        <authorList>
            <person name="Gostincar C."/>
            <person name="Turk M."/>
            <person name="Zajc J."/>
            <person name="Gunde-Cimerman N."/>
        </authorList>
    </citation>
    <scope>NUCLEOTIDE SEQUENCE [LARGE SCALE GENOMIC DNA]</scope>
    <source>
        <strain evidence="2 3">EXF-11318</strain>
    </source>
</reference>
<feature type="non-terminal residue" evidence="2">
    <location>
        <position position="210"/>
    </location>
</feature>
<evidence type="ECO:0000259" key="1">
    <source>
        <dbReference type="PROSITE" id="PS50097"/>
    </source>
</evidence>
<sequence length="210" mass="23798">MSSHDFVRVLICEAEQSEACTFRFSRARLCSSSRFFQKAFDGRFLEATTGEVSINDISVEHFGLFADWIMKGCIAINHTLGDLLQLYIMADQFDVKKLRTRITDELAYVCYEIDFSLPERGVITLIVDNIPESMPLHRLLAKAVARLLFLLLSTSQVAVAARPAFILHSFLHIHSSLHVLGAGLRYYPRTQPFFPNILHPVLGAGLRQHF</sequence>
<evidence type="ECO:0000313" key="3">
    <source>
        <dbReference type="Proteomes" id="UP000308014"/>
    </source>
</evidence>
<dbReference type="EMBL" id="QZAJ01001231">
    <property type="protein sequence ID" value="THW02848.1"/>
    <property type="molecule type" value="Genomic_DNA"/>
</dbReference>
<dbReference type="Gene3D" id="3.30.710.10">
    <property type="entry name" value="Potassium Channel Kv1.1, Chain A"/>
    <property type="match status" value="1"/>
</dbReference>
<name>A0A4S8UXB8_AURPU</name>
<protein>
    <recommendedName>
        <fullName evidence="1">BTB domain-containing protein</fullName>
    </recommendedName>
</protein>
<dbReference type="Proteomes" id="UP000308014">
    <property type="component" value="Unassembled WGS sequence"/>
</dbReference>